<dbReference type="RefSeq" id="WP_092016315.1">
    <property type="nucleotide sequence ID" value="NZ_FOXH01000005.1"/>
</dbReference>
<evidence type="ECO:0000313" key="3">
    <source>
        <dbReference type="EMBL" id="SFP70387.1"/>
    </source>
</evidence>
<dbReference type="GO" id="GO:0015677">
    <property type="term" value="P:copper ion import"/>
    <property type="evidence" value="ECO:0007669"/>
    <property type="project" value="TreeGrafter"/>
</dbReference>
<dbReference type="AlphaFoldDB" id="A0A1I5SIQ5"/>
<evidence type="ECO:0000259" key="2">
    <source>
        <dbReference type="Pfam" id="PF03807"/>
    </source>
</evidence>
<gene>
    <name evidence="3" type="ORF">SAMN04515674_10535</name>
</gene>
<dbReference type="OrthoDB" id="9786864at2"/>
<dbReference type="Gene3D" id="3.40.50.720">
    <property type="entry name" value="NAD(P)-binding Rossmann-like Domain"/>
    <property type="match status" value="1"/>
</dbReference>
<sequence length="204" mass="20878">METKVIGVIGAGSIGTAFTKQALKAGYQVILSNSRGPESLAGIISELGSGVSAGKAEDAVKADVVVLSVKWGNVADVLKNVPAWKGQILIDTANAVVAVGEQYQHADLGGKPSSEVVSELAPGARVVKAFNTLTPELLSSDPHVSGGNRVLFMSGNDAEAKAEVLKIMKNMGFSGVDLGSLETGGKLQQFPGGSIPGLNLIKLP</sequence>
<dbReference type="GO" id="GO:0008823">
    <property type="term" value="F:cupric reductase (NADH) activity"/>
    <property type="evidence" value="ECO:0007669"/>
    <property type="project" value="TreeGrafter"/>
</dbReference>
<dbReference type="EMBL" id="FOXH01000005">
    <property type="protein sequence ID" value="SFP70387.1"/>
    <property type="molecule type" value="Genomic_DNA"/>
</dbReference>
<dbReference type="GO" id="GO:0005886">
    <property type="term" value="C:plasma membrane"/>
    <property type="evidence" value="ECO:0007669"/>
    <property type="project" value="TreeGrafter"/>
</dbReference>
<dbReference type="GO" id="GO:0052851">
    <property type="term" value="F:ferric-chelate reductase (NADPH) activity"/>
    <property type="evidence" value="ECO:0007669"/>
    <property type="project" value="TreeGrafter"/>
</dbReference>
<dbReference type="PANTHER" id="PTHR14239:SF0">
    <property type="entry name" value="F420-DEPENDENT NADP REDUCTASE"/>
    <property type="match status" value="1"/>
</dbReference>
<proteinExistence type="predicted"/>
<reference evidence="3 4" key="1">
    <citation type="submission" date="2016-10" db="EMBL/GenBank/DDBJ databases">
        <authorList>
            <person name="de Groot N.N."/>
        </authorList>
    </citation>
    <scope>NUCLEOTIDE SEQUENCE [LARGE SCALE GENOMIC DNA]</scope>
    <source>
        <strain evidence="4">E92,LMG 26720,CCM 7988</strain>
    </source>
</reference>
<keyword evidence="4" id="KW-1185">Reference proteome</keyword>
<dbReference type="InterPro" id="IPR036291">
    <property type="entry name" value="NAD(P)-bd_dom_sf"/>
</dbReference>
<dbReference type="PANTHER" id="PTHR14239">
    <property type="entry name" value="DUDULIN-RELATED"/>
    <property type="match status" value="1"/>
</dbReference>
<feature type="domain" description="Pyrroline-5-carboxylate reductase catalytic N-terminal" evidence="2">
    <location>
        <begin position="6"/>
        <end position="94"/>
    </location>
</feature>
<dbReference type="STRING" id="1079859.SAMN04515674_10535"/>
<dbReference type="Proteomes" id="UP000199306">
    <property type="component" value="Unassembled WGS sequence"/>
</dbReference>
<organism evidence="3 4">
    <name type="scientific">Pseudarcicella hirudinis</name>
    <dbReference type="NCBI Taxonomy" id="1079859"/>
    <lineage>
        <taxon>Bacteria</taxon>
        <taxon>Pseudomonadati</taxon>
        <taxon>Bacteroidota</taxon>
        <taxon>Cytophagia</taxon>
        <taxon>Cytophagales</taxon>
        <taxon>Flectobacillaceae</taxon>
        <taxon>Pseudarcicella</taxon>
    </lineage>
</organism>
<dbReference type="InterPro" id="IPR028939">
    <property type="entry name" value="P5C_Rdtase_cat_N"/>
</dbReference>
<dbReference type="InterPro" id="IPR051267">
    <property type="entry name" value="STEAP_metalloreductase"/>
</dbReference>
<protein>
    <recommendedName>
        <fullName evidence="2">Pyrroline-5-carboxylate reductase catalytic N-terminal domain-containing protein</fullName>
    </recommendedName>
</protein>
<accession>A0A1I5SIQ5</accession>
<keyword evidence="1" id="KW-0560">Oxidoreductase</keyword>
<evidence type="ECO:0000256" key="1">
    <source>
        <dbReference type="ARBA" id="ARBA00023002"/>
    </source>
</evidence>
<dbReference type="Pfam" id="PF03807">
    <property type="entry name" value="F420_oxidored"/>
    <property type="match status" value="1"/>
</dbReference>
<name>A0A1I5SIQ5_9BACT</name>
<evidence type="ECO:0000313" key="4">
    <source>
        <dbReference type="Proteomes" id="UP000199306"/>
    </source>
</evidence>
<dbReference type="SUPFAM" id="SSF51735">
    <property type="entry name" value="NAD(P)-binding Rossmann-fold domains"/>
    <property type="match status" value="1"/>
</dbReference>